<feature type="compositionally biased region" description="Basic and acidic residues" evidence="1">
    <location>
        <begin position="11"/>
        <end position="20"/>
    </location>
</feature>
<evidence type="ECO:0000313" key="4">
    <source>
        <dbReference type="Proteomes" id="UP001168528"/>
    </source>
</evidence>
<dbReference type="NCBIfam" id="TIGR04183">
    <property type="entry name" value="Por_Secre_tail"/>
    <property type="match status" value="1"/>
</dbReference>
<reference evidence="3" key="1">
    <citation type="submission" date="2023-07" db="EMBL/GenBank/DDBJ databases">
        <title>The genome sequence of Rhodocytophaga aerolata KACC 12507.</title>
        <authorList>
            <person name="Zhang X."/>
        </authorList>
    </citation>
    <scope>NUCLEOTIDE SEQUENCE</scope>
    <source>
        <strain evidence="3">KACC 12507</strain>
    </source>
</reference>
<feature type="region of interest" description="Disordered" evidence="1">
    <location>
        <begin position="1"/>
        <end position="20"/>
    </location>
</feature>
<evidence type="ECO:0000259" key="2">
    <source>
        <dbReference type="Pfam" id="PF18962"/>
    </source>
</evidence>
<accession>A0ABT8RDH3</accession>
<feature type="domain" description="Secretion system C-terminal sorting" evidence="2">
    <location>
        <begin position="61"/>
        <end position="136"/>
    </location>
</feature>
<protein>
    <submittedName>
        <fullName evidence="3">T9SS type A sorting domain-containing protein</fullName>
    </submittedName>
</protein>
<organism evidence="3 4">
    <name type="scientific">Rhodocytophaga aerolata</name>
    <dbReference type="NCBI Taxonomy" id="455078"/>
    <lineage>
        <taxon>Bacteria</taxon>
        <taxon>Pseudomonadati</taxon>
        <taxon>Bacteroidota</taxon>
        <taxon>Cytophagia</taxon>
        <taxon>Cytophagales</taxon>
        <taxon>Rhodocytophagaceae</taxon>
        <taxon>Rhodocytophaga</taxon>
    </lineage>
</organism>
<gene>
    <name evidence="3" type="ORF">Q0590_27975</name>
</gene>
<keyword evidence="4" id="KW-1185">Reference proteome</keyword>
<evidence type="ECO:0000313" key="3">
    <source>
        <dbReference type="EMBL" id="MDO1450151.1"/>
    </source>
</evidence>
<comment type="caution">
    <text evidence="3">The sequence shown here is derived from an EMBL/GenBank/DDBJ whole genome shotgun (WGS) entry which is preliminary data.</text>
</comment>
<name>A0ABT8RDH3_9BACT</name>
<dbReference type="EMBL" id="JAUKPO010000026">
    <property type="protein sequence ID" value="MDO1450151.1"/>
    <property type="molecule type" value="Genomic_DNA"/>
</dbReference>
<dbReference type="Proteomes" id="UP001168528">
    <property type="component" value="Unassembled WGS sequence"/>
</dbReference>
<dbReference type="Pfam" id="PF18962">
    <property type="entry name" value="Por_Secre_tail"/>
    <property type="match status" value="1"/>
</dbReference>
<sequence length="138" mass="15539">MQEQQEQLQEQQEKITRQDKKIENLTALVDQLLKSSQTQENSGSIKKEVMSEIAWLSQNAPNPFHQTTTISYFVPQHASHAAITISSIQGKMVKTYPISERGNGHLEIEAGKLVPGIYQYSLSIEGNLIDTKKMVVLK</sequence>
<dbReference type="RefSeq" id="WP_302040954.1">
    <property type="nucleotide sequence ID" value="NZ_JAUKPO010000026.1"/>
</dbReference>
<proteinExistence type="predicted"/>
<dbReference type="InterPro" id="IPR026444">
    <property type="entry name" value="Secre_tail"/>
</dbReference>
<evidence type="ECO:0000256" key="1">
    <source>
        <dbReference type="SAM" id="MobiDB-lite"/>
    </source>
</evidence>
<feature type="compositionally biased region" description="Low complexity" evidence="1">
    <location>
        <begin position="1"/>
        <end position="10"/>
    </location>
</feature>